<dbReference type="EMBL" id="LFZN01000019">
    <property type="protein sequence ID" value="KXT04631.1"/>
    <property type="molecule type" value="Genomic_DNA"/>
</dbReference>
<dbReference type="Proteomes" id="UP000070133">
    <property type="component" value="Unassembled WGS sequence"/>
</dbReference>
<accession>A0A139HQ70</accession>
<feature type="compositionally biased region" description="Basic and acidic residues" evidence="1">
    <location>
        <begin position="15"/>
        <end position="42"/>
    </location>
</feature>
<feature type="region of interest" description="Disordered" evidence="1">
    <location>
        <begin position="1"/>
        <end position="108"/>
    </location>
</feature>
<dbReference type="AlphaFoldDB" id="A0A139HQ70"/>
<protein>
    <submittedName>
        <fullName evidence="2">Uncharacterized protein</fullName>
    </submittedName>
</protein>
<evidence type="ECO:0000313" key="2">
    <source>
        <dbReference type="EMBL" id="KXT04631.1"/>
    </source>
</evidence>
<feature type="compositionally biased region" description="Low complexity" evidence="1">
    <location>
        <begin position="1"/>
        <end position="14"/>
    </location>
</feature>
<organism evidence="2 3">
    <name type="scientific">Pseudocercospora eumusae</name>
    <dbReference type="NCBI Taxonomy" id="321146"/>
    <lineage>
        <taxon>Eukaryota</taxon>
        <taxon>Fungi</taxon>
        <taxon>Dikarya</taxon>
        <taxon>Ascomycota</taxon>
        <taxon>Pezizomycotina</taxon>
        <taxon>Dothideomycetes</taxon>
        <taxon>Dothideomycetidae</taxon>
        <taxon>Mycosphaerellales</taxon>
        <taxon>Mycosphaerellaceae</taxon>
        <taxon>Pseudocercospora</taxon>
    </lineage>
</organism>
<evidence type="ECO:0000313" key="3">
    <source>
        <dbReference type="Proteomes" id="UP000070133"/>
    </source>
</evidence>
<proteinExistence type="predicted"/>
<keyword evidence="3" id="KW-1185">Reference proteome</keyword>
<sequence length="136" mass="15252">MPPKKAANITAAATAKDEARTHEQADDVKEELAHNVEKEQKSTKQNAPSKKRKKDNDQAEDAGSKAPCRSRRTAGSERAKPSDKQQLLNYLLSKENPETRQHQDIFFIPSSSTESYPVRRQCVLEGPQGTRPARRI</sequence>
<feature type="compositionally biased region" description="Basic and acidic residues" evidence="1">
    <location>
        <begin position="74"/>
        <end position="83"/>
    </location>
</feature>
<comment type="caution">
    <text evidence="2">The sequence shown here is derived from an EMBL/GenBank/DDBJ whole genome shotgun (WGS) entry which is preliminary data.</text>
</comment>
<gene>
    <name evidence="2" type="ORF">AC578_2095</name>
</gene>
<name>A0A139HQ70_9PEZI</name>
<evidence type="ECO:0000256" key="1">
    <source>
        <dbReference type="SAM" id="MobiDB-lite"/>
    </source>
</evidence>
<reference evidence="2 3" key="1">
    <citation type="submission" date="2015-07" db="EMBL/GenBank/DDBJ databases">
        <title>Comparative genomics of the Sigatoka disease complex on banana suggests a link between parallel evolutionary changes in Pseudocercospora fijiensis and Pseudocercospora eumusae and increased virulence on the banana host.</title>
        <authorList>
            <person name="Chang T.-C."/>
            <person name="Salvucci A."/>
            <person name="Crous P.W."/>
            <person name="Stergiopoulos I."/>
        </authorList>
    </citation>
    <scope>NUCLEOTIDE SEQUENCE [LARGE SCALE GENOMIC DNA]</scope>
    <source>
        <strain evidence="2 3">CBS 114824</strain>
    </source>
</reference>